<feature type="domain" description="PPIase cyclophilin-type" evidence="4">
    <location>
        <begin position="29"/>
        <end position="162"/>
    </location>
</feature>
<dbReference type="PRINTS" id="PR00153">
    <property type="entry name" value="CSAPPISMRASE"/>
</dbReference>
<reference evidence="5 6" key="1">
    <citation type="submission" date="2015-07" db="EMBL/GenBank/DDBJ databases">
        <authorList>
            <person name="Kim K.M."/>
        </authorList>
    </citation>
    <scope>NUCLEOTIDE SEQUENCE [LARGE SCALE GENOMIC DNA]</scope>
    <source>
        <strain evidence="5 6">KCTC 12363</strain>
    </source>
</reference>
<dbReference type="Proteomes" id="UP000036520">
    <property type="component" value="Chromosome"/>
</dbReference>
<dbReference type="EMBL" id="CP012040">
    <property type="protein sequence ID" value="AKP54070.1"/>
    <property type="molecule type" value="Genomic_DNA"/>
</dbReference>
<comment type="similarity">
    <text evidence="3">Belongs to the cyclophilin-type PPIase family.</text>
</comment>
<sequence>MNKLFTCILLVLISVSIHAQHIEKYQIVTEAGNIEVEVYPEKAPVTVENFRAYINSGAYHKSSFFRVCTPENEADRKIKIEVIQGGNVADSLLLPAIAIETTKFTGLKHKNGTLSMARFGPNTAQSSFLYVSMSSQIWILRGEEILMDLALLHLVKLLKEWM</sequence>
<dbReference type="PANTHER" id="PTHR45625:SF4">
    <property type="entry name" value="PEPTIDYLPROLYL ISOMERASE DOMAIN AND WD REPEAT-CONTAINING PROTEIN 1"/>
    <property type="match status" value="1"/>
</dbReference>
<dbReference type="STRING" id="320787.CA2015_4745"/>
<dbReference type="EC" id="5.2.1.8" evidence="3"/>
<dbReference type="PANTHER" id="PTHR45625">
    <property type="entry name" value="PEPTIDYL-PROLYL CIS-TRANS ISOMERASE-RELATED"/>
    <property type="match status" value="1"/>
</dbReference>
<dbReference type="InterPro" id="IPR002130">
    <property type="entry name" value="Cyclophilin-type_PPIase_dom"/>
</dbReference>
<dbReference type="GO" id="GO:0003755">
    <property type="term" value="F:peptidyl-prolyl cis-trans isomerase activity"/>
    <property type="evidence" value="ECO:0007669"/>
    <property type="project" value="UniProtKB-UniRule"/>
</dbReference>
<organism evidence="5 6">
    <name type="scientific">Cyclobacterium amurskyense</name>
    <dbReference type="NCBI Taxonomy" id="320787"/>
    <lineage>
        <taxon>Bacteria</taxon>
        <taxon>Pseudomonadati</taxon>
        <taxon>Bacteroidota</taxon>
        <taxon>Cytophagia</taxon>
        <taxon>Cytophagales</taxon>
        <taxon>Cyclobacteriaceae</taxon>
        <taxon>Cyclobacterium</taxon>
    </lineage>
</organism>
<keyword evidence="3" id="KW-0732">Signal</keyword>
<evidence type="ECO:0000256" key="3">
    <source>
        <dbReference type="RuleBase" id="RU363019"/>
    </source>
</evidence>
<dbReference type="InterPro" id="IPR029000">
    <property type="entry name" value="Cyclophilin-like_dom_sf"/>
</dbReference>
<proteinExistence type="inferred from homology"/>
<accession>A0A0H4PM11</accession>
<keyword evidence="1 3" id="KW-0697">Rotamase</keyword>
<gene>
    <name evidence="5" type="ORF">CA2015_4745</name>
</gene>
<dbReference type="KEGG" id="camu:CA2015_4745"/>
<evidence type="ECO:0000256" key="2">
    <source>
        <dbReference type="ARBA" id="ARBA00023235"/>
    </source>
</evidence>
<protein>
    <recommendedName>
        <fullName evidence="3">Peptidyl-prolyl cis-trans isomerase</fullName>
        <shortName evidence="3">PPIase</shortName>
        <ecNumber evidence="3">5.2.1.8</ecNumber>
    </recommendedName>
</protein>
<comment type="catalytic activity">
    <reaction evidence="3">
        <text>[protein]-peptidylproline (omega=180) = [protein]-peptidylproline (omega=0)</text>
        <dbReference type="Rhea" id="RHEA:16237"/>
        <dbReference type="Rhea" id="RHEA-COMP:10747"/>
        <dbReference type="Rhea" id="RHEA-COMP:10748"/>
        <dbReference type="ChEBI" id="CHEBI:83833"/>
        <dbReference type="ChEBI" id="CHEBI:83834"/>
        <dbReference type="EC" id="5.2.1.8"/>
    </reaction>
</comment>
<feature type="signal peptide" evidence="3">
    <location>
        <begin position="1"/>
        <end position="19"/>
    </location>
</feature>
<name>A0A0H4PM11_9BACT</name>
<dbReference type="PROSITE" id="PS50072">
    <property type="entry name" value="CSA_PPIASE_2"/>
    <property type="match status" value="1"/>
</dbReference>
<dbReference type="InterPro" id="IPR044666">
    <property type="entry name" value="Cyclophilin_A-like"/>
</dbReference>
<keyword evidence="6" id="KW-1185">Reference proteome</keyword>
<evidence type="ECO:0000313" key="6">
    <source>
        <dbReference type="Proteomes" id="UP000036520"/>
    </source>
</evidence>
<dbReference type="Pfam" id="PF00160">
    <property type="entry name" value="Pro_isomerase"/>
    <property type="match status" value="1"/>
</dbReference>
<evidence type="ECO:0000313" key="5">
    <source>
        <dbReference type="EMBL" id="AKP54070.1"/>
    </source>
</evidence>
<comment type="function">
    <text evidence="3">PPIases accelerate the folding of proteins. It catalyzes the cis-trans isomerization of proline imidic peptide bonds in oligopeptides.</text>
</comment>
<dbReference type="Gene3D" id="2.40.100.10">
    <property type="entry name" value="Cyclophilin-like"/>
    <property type="match status" value="1"/>
</dbReference>
<dbReference type="AlphaFoldDB" id="A0A0H4PM11"/>
<feature type="chain" id="PRO_5006516412" description="Peptidyl-prolyl cis-trans isomerase" evidence="3">
    <location>
        <begin position="20"/>
        <end position="162"/>
    </location>
</feature>
<dbReference type="SUPFAM" id="SSF50891">
    <property type="entry name" value="Cyclophilin-like"/>
    <property type="match status" value="1"/>
</dbReference>
<evidence type="ECO:0000256" key="1">
    <source>
        <dbReference type="ARBA" id="ARBA00023110"/>
    </source>
</evidence>
<evidence type="ECO:0000259" key="4">
    <source>
        <dbReference type="PROSITE" id="PS50072"/>
    </source>
</evidence>
<keyword evidence="2 3" id="KW-0413">Isomerase</keyword>